<dbReference type="PANTHER" id="PTHR43856">
    <property type="entry name" value="CARDIOLIPIN HYDROLASE"/>
    <property type="match status" value="1"/>
</dbReference>
<dbReference type="Pfam" id="PF13091">
    <property type="entry name" value="PLDc_2"/>
    <property type="match status" value="2"/>
</dbReference>
<dbReference type="GO" id="GO:0016042">
    <property type="term" value="P:lipid catabolic process"/>
    <property type="evidence" value="ECO:0007669"/>
    <property type="project" value="UniProtKB-KW"/>
</dbReference>
<dbReference type="InterPro" id="IPR051406">
    <property type="entry name" value="PLD_domain"/>
</dbReference>
<feature type="region of interest" description="Disordered" evidence="4">
    <location>
        <begin position="23"/>
        <end position="55"/>
    </location>
</feature>
<dbReference type="CDD" id="cd09127">
    <property type="entry name" value="PLDc_unchar1_1"/>
    <property type="match status" value="1"/>
</dbReference>
<dbReference type="InterPro" id="IPR025202">
    <property type="entry name" value="PLD-like_dom"/>
</dbReference>
<evidence type="ECO:0000259" key="6">
    <source>
        <dbReference type="PROSITE" id="PS50035"/>
    </source>
</evidence>
<evidence type="ECO:0000313" key="7">
    <source>
        <dbReference type="EMBL" id="MFD1645054.1"/>
    </source>
</evidence>
<keyword evidence="5" id="KW-0472">Membrane</keyword>
<keyword evidence="2" id="KW-0442">Lipid degradation</keyword>
<evidence type="ECO:0000256" key="4">
    <source>
        <dbReference type="SAM" id="MobiDB-lite"/>
    </source>
</evidence>
<evidence type="ECO:0000313" key="8">
    <source>
        <dbReference type="Proteomes" id="UP001597034"/>
    </source>
</evidence>
<dbReference type="InterPro" id="IPR001736">
    <property type="entry name" value="PLipase_D/transphosphatidylase"/>
</dbReference>
<keyword evidence="8" id="KW-1185">Reference proteome</keyword>
<feature type="transmembrane region" description="Helical" evidence="5">
    <location>
        <begin position="537"/>
        <end position="554"/>
    </location>
</feature>
<gene>
    <name evidence="7" type="ORF">ACFSBL_05090</name>
</gene>
<comment type="caution">
    <text evidence="7">The sequence shown here is derived from an EMBL/GenBank/DDBJ whole genome shotgun (WGS) entry which is preliminary data.</text>
</comment>
<keyword evidence="1" id="KW-0378">Hydrolase</keyword>
<evidence type="ECO:0000256" key="1">
    <source>
        <dbReference type="ARBA" id="ARBA00022801"/>
    </source>
</evidence>
<dbReference type="SUPFAM" id="SSF56024">
    <property type="entry name" value="Phospholipase D/nuclease"/>
    <property type="match status" value="2"/>
</dbReference>
<keyword evidence="5" id="KW-0812">Transmembrane</keyword>
<evidence type="ECO:0000256" key="3">
    <source>
        <dbReference type="ARBA" id="ARBA00023098"/>
    </source>
</evidence>
<reference evidence="7 8" key="1">
    <citation type="journal article" date="2019" name="Int. J. Syst. Evol. Microbiol.">
        <title>The Global Catalogue of Microorganisms (GCM) 10K type strain sequencing project: providing services to taxonomists for standard genome sequencing and annotation.</title>
        <authorList>
            <consortium name="The Broad Institute Genomics Platform"/>
            <consortium name="The Broad Institute Genome Sequencing Center for Infectious Disease"/>
            <person name="Wu L."/>
            <person name="Ma J."/>
        </authorList>
    </citation>
    <scope>NUCLEOTIDE SEQUENCE [LARGE SCALE GENOMIC DNA]</scope>
    <source>
        <strain evidence="7 8">CGMCC 1.10390</strain>
    </source>
</reference>
<organism evidence="7 8">
    <name type="scientific">Haloarchaeobius litoreus</name>
    <dbReference type="NCBI Taxonomy" id="755306"/>
    <lineage>
        <taxon>Archaea</taxon>
        <taxon>Methanobacteriati</taxon>
        <taxon>Methanobacteriota</taxon>
        <taxon>Stenosarchaea group</taxon>
        <taxon>Halobacteria</taxon>
        <taxon>Halobacteriales</taxon>
        <taxon>Halorubellaceae</taxon>
        <taxon>Haloarchaeobius</taxon>
    </lineage>
</organism>
<dbReference type="Proteomes" id="UP001597034">
    <property type="component" value="Unassembled WGS sequence"/>
</dbReference>
<protein>
    <submittedName>
        <fullName evidence="7">Phospholipase D-like domain-containing protein</fullName>
    </submittedName>
</protein>
<accession>A0ABD6DFE4</accession>
<dbReference type="EMBL" id="JBHUDO010000001">
    <property type="protein sequence ID" value="MFD1645054.1"/>
    <property type="molecule type" value="Genomic_DNA"/>
</dbReference>
<feature type="domain" description="PLD phosphodiesterase" evidence="6">
    <location>
        <begin position="468"/>
        <end position="495"/>
    </location>
</feature>
<proteinExistence type="predicted"/>
<keyword evidence="3" id="KW-0443">Lipid metabolism</keyword>
<dbReference type="GO" id="GO:0016787">
    <property type="term" value="F:hydrolase activity"/>
    <property type="evidence" value="ECO:0007669"/>
    <property type="project" value="UniProtKB-KW"/>
</dbReference>
<dbReference type="AlphaFoldDB" id="A0ABD6DFE4"/>
<dbReference type="RefSeq" id="WP_256400292.1">
    <property type="nucleotide sequence ID" value="NZ_JANHJR010000002.1"/>
</dbReference>
<dbReference type="PROSITE" id="PS50035">
    <property type="entry name" value="PLD"/>
    <property type="match status" value="1"/>
</dbReference>
<dbReference type="Gene3D" id="3.30.870.10">
    <property type="entry name" value="Endonuclease Chain A"/>
    <property type="match status" value="2"/>
</dbReference>
<evidence type="ECO:0000256" key="5">
    <source>
        <dbReference type="SAM" id="Phobius"/>
    </source>
</evidence>
<sequence length="567" mass="59332">MSGARTLAAVVLLCLAVTAGVGATGPDAAVPGDPDATPDGFDAVRPPNESTETDAPRLVAVFPNPVAEGDAGEHVVASFPEPTAIGSWTVGDDDGTTSLPNVTVSGRIAFTANPAALPPGANASVDRVVAVEDFPQLANAGERVALARNGSRVDTLAYEDAPEAERWTGTAWVPRGATDLDPARGGPGRVRAFVTPDSAVPLDSIAAADDRVLLAGYTFTSDRVTDALLAAADRGVSVRVLVDDAPVGGLSAREVAALDRLQAGGVSVRLLGGEAARYDYHHAKYLVADGRALVLTENWKPSGTGGHANRGWGVVLNGSEPVAALNRTFHADWTAHDAGPWLDRRESVDPVLREPAAGSYPTRLQPATVPVDSTTVLVAPDNAEDSLVSLVAGAESSVRVEQMSVGGVDTPLVQAAIAAARNGSRVRFLLSSAWYAEEENGRVVERLNAIAEGEGLDMEARLVDPGDRFEKLHAKGVVVDERHVVVGSVNWNTNSLHDNREVAVVLTGDRVGQYYAEAFDADWRGGDGGDGGLRPRLLWVAAIAAAALAVLVCWRRVQFEYEGELQG</sequence>
<dbReference type="SMART" id="SM00155">
    <property type="entry name" value="PLDc"/>
    <property type="match status" value="2"/>
</dbReference>
<name>A0ABD6DFE4_9EURY</name>
<evidence type="ECO:0000256" key="2">
    <source>
        <dbReference type="ARBA" id="ARBA00022963"/>
    </source>
</evidence>
<dbReference type="PANTHER" id="PTHR43856:SF1">
    <property type="entry name" value="MITOCHONDRIAL CARDIOLIPIN HYDROLASE"/>
    <property type="match status" value="1"/>
</dbReference>
<keyword evidence="5" id="KW-1133">Transmembrane helix</keyword>